<reference evidence="1 2" key="1">
    <citation type="submission" date="2020-01" db="EMBL/GenBank/DDBJ databases">
        <title>Whole genome sequencing of Halomonas alkaliphila strain LS44.</title>
        <authorList>
            <person name="Kumar S."/>
            <person name="Paul D."/>
            <person name="Shouche Y."/>
            <person name="Suryavanshi M.V."/>
        </authorList>
    </citation>
    <scope>NUCLEOTIDE SEQUENCE [LARGE SCALE GENOMIC DNA]</scope>
    <source>
        <strain evidence="1 2">LS44</strain>
    </source>
</reference>
<dbReference type="RefSeq" id="WP_162219344.1">
    <property type="nucleotide sequence ID" value="NZ_JAAEHK010000018.1"/>
</dbReference>
<dbReference type="Proteomes" id="UP000480312">
    <property type="component" value="Unassembled WGS sequence"/>
</dbReference>
<comment type="caution">
    <text evidence="1">The sequence shown here is derived from an EMBL/GenBank/DDBJ whole genome shotgun (WGS) entry which is preliminary data.</text>
</comment>
<proteinExistence type="predicted"/>
<organism evidence="1 2">
    <name type="scientific">Vreelandella alkaliphila</name>
    <dbReference type="NCBI Taxonomy" id="272774"/>
    <lineage>
        <taxon>Bacteria</taxon>
        <taxon>Pseudomonadati</taxon>
        <taxon>Pseudomonadota</taxon>
        <taxon>Gammaproteobacteria</taxon>
        <taxon>Oceanospirillales</taxon>
        <taxon>Halomonadaceae</taxon>
        <taxon>Vreelandella</taxon>
    </lineage>
</organism>
<protein>
    <submittedName>
        <fullName evidence="1">Uncharacterized protein</fullName>
    </submittedName>
</protein>
<dbReference type="AlphaFoldDB" id="A0A7C9NS26"/>
<evidence type="ECO:0000313" key="1">
    <source>
        <dbReference type="EMBL" id="NDL71492.1"/>
    </source>
</evidence>
<accession>A0A7C9NS26</accession>
<gene>
    <name evidence="1" type="ORF">GPL32_13360</name>
</gene>
<name>A0A7C9NS26_9GAMM</name>
<dbReference type="EMBL" id="JAAEHK010000018">
    <property type="protein sequence ID" value="NDL71492.1"/>
    <property type="molecule type" value="Genomic_DNA"/>
</dbReference>
<dbReference type="OrthoDB" id="2664633at2"/>
<sequence length="134" mass="14184">MAVGYQWCRVALSASQTAQLTNDIVWLVTQTVQLPNGSTTTALMPKVYLAPREGDLATNGELLGGHNGTLISARDIDLALSGDLNNSGTITIAGRNMVDISAQNLNNSGGMAEAVEYIRHVYGLGSSSAPRYCR</sequence>
<evidence type="ECO:0000313" key="2">
    <source>
        <dbReference type="Proteomes" id="UP000480312"/>
    </source>
</evidence>